<protein>
    <submittedName>
        <fullName evidence="1">Uncharacterized protein</fullName>
    </submittedName>
</protein>
<accession>A0ABT9CGK2</accession>
<sequence>MIRFQLFLKRKTEEGTIIYNAGYAHFSNIEDMKIGKGLFLLTDQTHKLSSGYPELKALSSDCVILDHFHFDGMDTITITDDKKLWN</sequence>
<comment type="caution">
    <text evidence="1">The sequence shown here is derived from an EMBL/GenBank/DDBJ whole genome shotgun (WGS) entry which is preliminary data.</text>
</comment>
<reference evidence="1 2" key="1">
    <citation type="submission" date="2023-07" db="EMBL/GenBank/DDBJ databases">
        <title>Paenibacillus sp. JX-17 nov. isolated from soil.</title>
        <authorList>
            <person name="Wan Y."/>
            <person name="Liu B."/>
        </authorList>
    </citation>
    <scope>NUCLEOTIDE SEQUENCE [LARGE SCALE GENOMIC DNA]</scope>
    <source>
        <strain evidence="1 2">JX-17</strain>
    </source>
</reference>
<gene>
    <name evidence="1" type="ORF">Q5741_18550</name>
</gene>
<evidence type="ECO:0000313" key="2">
    <source>
        <dbReference type="Proteomes" id="UP001240171"/>
    </source>
</evidence>
<dbReference type="RefSeq" id="WP_305025624.1">
    <property type="nucleotide sequence ID" value="NZ_JAUQTB010000016.1"/>
</dbReference>
<dbReference type="EMBL" id="JAUQTB010000016">
    <property type="protein sequence ID" value="MDO7908404.1"/>
    <property type="molecule type" value="Genomic_DNA"/>
</dbReference>
<name>A0ABT9CGK2_9BACL</name>
<proteinExistence type="predicted"/>
<organism evidence="1 2">
    <name type="scientific">Paenibacillus lacisoli</name>
    <dbReference type="NCBI Taxonomy" id="3064525"/>
    <lineage>
        <taxon>Bacteria</taxon>
        <taxon>Bacillati</taxon>
        <taxon>Bacillota</taxon>
        <taxon>Bacilli</taxon>
        <taxon>Bacillales</taxon>
        <taxon>Paenibacillaceae</taxon>
        <taxon>Paenibacillus</taxon>
    </lineage>
</organism>
<dbReference type="Proteomes" id="UP001240171">
    <property type="component" value="Unassembled WGS sequence"/>
</dbReference>
<evidence type="ECO:0000313" key="1">
    <source>
        <dbReference type="EMBL" id="MDO7908404.1"/>
    </source>
</evidence>
<keyword evidence="2" id="KW-1185">Reference proteome</keyword>